<keyword evidence="1" id="KW-0805">Transcription regulation</keyword>
<comment type="caution">
    <text evidence="5">The sequence shown here is derived from an EMBL/GenBank/DDBJ whole genome shotgun (WGS) entry which is preliminary data.</text>
</comment>
<dbReference type="InterPro" id="IPR012318">
    <property type="entry name" value="HTH_CRP"/>
</dbReference>
<gene>
    <name evidence="5" type="ORF">KZ820_03580</name>
</gene>
<dbReference type="Pfam" id="PF13545">
    <property type="entry name" value="HTH_Crp_2"/>
    <property type="match status" value="1"/>
</dbReference>
<evidence type="ECO:0000313" key="5">
    <source>
        <dbReference type="EMBL" id="MBW6529805.1"/>
    </source>
</evidence>
<dbReference type="PROSITE" id="PS51063">
    <property type="entry name" value="HTH_CRP_2"/>
    <property type="match status" value="1"/>
</dbReference>
<dbReference type="SUPFAM" id="SSF51206">
    <property type="entry name" value="cAMP-binding domain-like"/>
    <property type="match status" value="1"/>
</dbReference>
<evidence type="ECO:0000313" key="6">
    <source>
        <dbReference type="Proteomes" id="UP000759103"/>
    </source>
</evidence>
<protein>
    <submittedName>
        <fullName evidence="5">Crp/Fnr family transcriptional regulator</fullName>
    </submittedName>
</protein>
<dbReference type="SUPFAM" id="SSF46785">
    <property type="entry name" value="Winged helix' DNA-binding domain"/>
    <property type="match status" value="1"/>
</dbReference>
<reference evidence="5 6" key="1">
    <citation type="submission" date="2021-07" db="EMBL/GenBank/DDBJ databases">
        <title>Sphingomonas sp.</title>
        <authorList>
            <person name="Feng G."/>
            <person name="Li J."/>
            <person name="Pan M."/>
        </authorList>
    </citation>
    <scope>NUCLEOTIDE SEQUENCE [LARGE SCALE GENOMIC DNA]</scope>
    <source>
        <strain evidence="5 6">RRHST34</strain>
    </source>
</reference>
<dbReference type="Gene3D" id="2.60.120.10">
    <property type="entry name" value="Jelly Rolls"/>
    <property type="match status" value="1"/>
</dbReference>
<evidence type="ECO:0000256" key="1">
    <source>
        <dbReference type="ARBA" id="ARBA00023015"/>
    </source>
</evidence>
<dbReference type="Gene3D" id="1.10.10.10">
    <property type="entry name" value="Winged helix-like DNA-binding domain superfamily/Winged helix DNA-binding domain"/>
    <property type="match status" value="1"/>
</dbReference>
<evidence type="ECO:0000256" key="2">
    <source>
        <dbReference type="ARBA" id="ARBA00023125"/>
    </source>
</evidence>
<organism evidence="5 6">
    <name type="scientific">Sphingomonas citri</name>
    <dbReference type="NCBI Taxonomy" id="2862499"/>
    <lineage>
        <taxon>Bacteria</taxon>
        <taxon>Pseudomonadati</taxon>
        <taxon>Pseudomonadota</taxon>
        <taxon>Alphaproteobacteria</taxon>
        <taxon>Sphingomonadales</taxon>
        <taxon>Sphingomonadaceae</taxon>
        <taxon>Sphingomonas</taxon>
    </lineage>
</organism>
<dbReference type="InterPro" id="IPR036390">
    <property type="entry name" value="WH_DNA-bd_sf"/>
</dbReference>
<dbReference type="InterPro" id="IPR036388">
    <property type="entry name" value="WH-like_DNA-bd_sf"/>
</dbReference>
<dbReference type="InterPro" id="IPR014710">
    <property type="entry name" value="RmlC-like_jellyroll"/>
</dbReference>
<dbReference type="RefSeq" id="WP_219747285.1">
    <property type="nucleotide sequence ID" value="NZ_JAHXZN010000001.1"/>
</dbReference>
<dbReference type="Proteomes" id="UP000759103">
    <property type="component" value="Unassembled WGS sequence"/>
</dbReference>
<name>A0ABS7BJY2_9SPHN</name>
<dbReference type="CDD" id="cd00038">
    <property type="entry name" value="CAP_ED"/>
    <property type="match status" value="1"/>
</dbReference>
<sequence>MRVTRDFLRGRGRDAMSEADKDILERAVDRIDTLPARTIVTRRGDRLRNSTLLLEGAMCRYMDARDGFRQLVALQVPGDFVDLHGYPLHRLDHDVGTLTEARVAVVPHAAIDSIVADHPQLARILWRSTLLDAALHREWIFRIGRLDAAGRIAHFLLETYHRLKATGRGGNGTFELALIQQDLGEACGLTSVHVNRTLRRLREEKLVEAVRGTVTILDESGLARVGEFDPDYLYLEEGPWQAAAA</sequence>
<keyword evidence="3" id="KW-0804">Transcription</keyword>
<dbReference type="InterPro" id="IPR018490">
    <property type="entry name" value="cNMP-bd_dom_sf"/>
</dbReference>
<dbReference type="SMART" id="SM00419">
    <property type="entry name" value="HTH_CRP"/>
    <property type="match status" value="1"/>
</dbReference>
<dbReference type="EMBL" id="JAHXZN010000001">
    <property type="protein sequence ID" value="MBW6529805.1"/>
    <property type="molecule type" value="Genomic_DNA"/>
</dbReference>
<accession>A0ABS7BJY2</accession>
<keyword evidence="2" id="KW-0238">DNA-binding</keyword>
<proteinExistence type="predicted"/>
<evidence type="ECO:0000256" key="3">
    <source>
        <dbReference type="ARBA" id="ARBA00023163"/>
    </source>
</evidence>
<evidence type="ECO:0000259" key="4">
    <source>
        <dbReference type="PROSITE" id="PS51063"/>
    </source>
</evidence>
<dbReference type="InterPro" id="IPR000595">
    <property type="entry name" value="cNMP-bd_dom"/>
</dbReference>
<keyword evidence="6" id="KW-1185">Reference proteome</keyword>
<feature type="domain" description="HTH crp-type" evidence="4">
    <location>
        <begin position="146"/>
        <end position="220"/>
    </location>
</feature>